<evidence type="ECO:0000313" key="2">
    <source>
        <dbReference type="EMBL" id="PWQ95385.1"/>
    </source>
</evidence>
<dbReference type="PANTHER" id="PTHR43566:SF2">
    <property type="entry name" value="DUF4143 DOMAIN-CONTAINING PROTEIN"/>
    <property type="match status" value="1"/>
</dbReference>
<dbReference type="PANTHER" id="PTHR43566">
    <property type="entry name" value="CONSERVED PROTEIN"/>
    <property type="match status" value="1"/>
</dbReference>
<reference evidence="2 3" key="1">
    <citation type="submission" date="2018-05" db="EMBL/GenBank/DDBJ databases">
        <title>Leucothrix arctica sp. nov., isolated from Arctic seawater.</title>
        <authorList>
            <person name="Choi A."/>
            <person name="Baek K."/>
        </authorList>
    </citation>
    <scope>NUCLEOTIDE SEQUENCE [LARGE SCALE GENOMIC DNA]</scope>
    <source>
        <strain evidence="2 3">JCM 18388</strain>
    </source>
</reference>
<accession>A0A317C9K9</accession>
<dbReference type="EMBL" id="QGKM01000046">
    <property type="protein sequence ID" value="PWQ95385.1"/>
    <property type="molecule type" value="Genomic_DNA"/>
</dbReference>
<dbReference type="SMART" id="SM00382">
    <property type="entry name" value="AAA"/>
    <property type="match status" value="1"/>
</dbReference>
<dbReference type="InterPro" id="IPR025420">
    <property type="entry name" value="DUF4143"/>
</dbReference>
<gene>
    <name evidence="2" type="ORF">DKW60_14995</name>
</gene>
<proteinExistence type="predicted"/>
<sequence>MIKRPLAHNKIEKALKRQPAVAMIGPRQVGKTTLAKSIAQDRPSIYLDLERAEDRAKLSSPRTYLKSHQDKLVVLDEIHRVPELFNELRGIIDEGRESGHGNGRFLILGSASMDLMQQSETLAGRIAYIDLPPLLYTDTQDIGLNTLWLRGGYPRSLLAADDEDSFDNRLDFIRSYLDRDVPMFAPRMSATSVGNLWTMLAHGQGGLLNSSKLAGNLGVSSPAISRYLDLLTDLLLVRRLPPYFTNTKKRLVKAPKTYVRDSGLVHALLGIESRDELLGHPVVGSSWEGFVIENILSAAPRRTQASFYRSSAGAEIDLVLNMGAKHGVWAIEIKLSEAPSTSKGLHSAMIDIQPDKTFIVYSGNDRYPKTDSIEVIPLSDLLDELLALH</sequence>
<organism evidence="2 3">
    <name type="scientific">Leucothrix pacifica</name>
    <dbReference type="NCBI Taxonomy" id="1247513"/>
    <lineage>
        <taxon>Bacteria</taxon>
        <taxon>Pseudomonadati</taxon>
        <taxon>Pseudomonadota</taxon>
        <taxon>Gammaproteobacteria</taxon>
        <taxon>Thiotrichales</taxon>
        <taxon>Thiotrichaceae</taxon>
        <taxon>Leucothrix</taxon>
    </lineage>
</organism>
<dbReference type="OrthoDB" id="9771844at2"/>
<dbReference type="InterPro" id="IPR041682">
    <property type="entry name" value="AAA_14"/>
</dbReference>
<dbReference type="AlphaFoldDB" id="A0A317C9K9"/>
<name>A0A317C9K9_9GAMM</name>
<dbReference type="Pfam" id="PF13635">
    <property type="entry name" value="DUF4143"/>
    <property type="match status" value="1"/>
</dbReference>
<evidence type="ECO:0000259" key="1">
    <source>
        <dbReference type="SMART" id="SM00382"/>
    </source>
</evidence>
<dbReference type="Proteomes" id="UP000245539">
    <property type="component" value="Unassembled WGS sequence"/>
</dbReference>
<evidence type="ECO:0000313" key="3">
    <source>
        <dbReference type="Proteomes" id="UP000245539"/>
    </source>
</evidence>
<dbReference type="CDD" id="cd00009">
    <property type="entry name" value="AAA"/>
    <property type="match status" value="1"/>
</dbReference>
<dbReference type="InterPro" id="IPR003593">
    <property type="entry name" value="AAA+_ATPase"/>
</dbReference>
<dbReference type="InterPro" id="IPR027417">
    <property type="entry name" value="P-loop_NTPase"/>
</dbReference>
<dbReference type="Gene3D" id="3.40.50.300">
    <property type="entry name" value="P-loop containing nucleotide triphosphate hydrolases"/>
    <property type="match status" value="1"/>
</dbReference>
<protein>
    <submittedName>
        <fullName evidence="2">ATPase</fullName>
    </submittedName>
</protein>
<feature type="domain" description="AAA+ ATPase" evidence="1">
    <location>
        <begin position="17"/>
        <end position="187"/>
    </location>
</feature>
<keyword evidence="3" id="KW-1185">Reference proteome</keyword>
<dbReference type="SUPFAM" id="SSF52540">
    <property type="entry name" value="P-loop containing nucleoside triphosphate hydrolases"/>
    <property type="match status" value="1"/>
</dbReference>
<comment type="caution">
    <text evidence="2">The sequence shown here is derived from an EMBL/GenBank/DDBJ whole genome shotgun (WGS) entry which is preliminary data.</text>
</comment>
<dbReference type="Pfam" id="PF13173">
    <property type="entry name" value="AAA_14"/>
    <property type="match status" value="1"/>
</dbReference>
<dbReference type="RefSeq" id="WP_109838475.1">
    <property type="nucleotide sequence ID" value="NZ_QGKM01000046.1"/>
</dbReference>